<reference evidence="1" key="1">
    <citation type="submission" date="2022-11" db="EMBL/GenBank/DDBJ databases">
        <authorList>
            <person name="Somphong A."/>
            <person name="Phongsopitanun W."/>
        </authorList>
    </citation>
    <scope>NUCLEOTIDE SEQUENCE</scope>
    <source>
        <strain evidence="1">Pm04-4</strain>
    </source>
</reference>
<evidence type="ECO:0000313" key="2">
    <source>
        <dbReference type="Proteomes" id="UP001151002"/>
    </source>
</evidence>
<sequence>MTLRRALEVSGPRDADDVWDRYARPQRWPEWSPQIRAVDYSWPTLRPGTPGTVRGPFGLPVRFRVLRVTPPRAWSWVVSAAGVRLTLWHTVEATPGGSRTVLAIEGFAPAVLLYLPLARLALRRLVSV</sequence>
<protein>
    <submittedName>
        <fullName evidence="1">SRPBCC family protein</fullName>
    </submittedName>
</protein>
<dbReference type="InterPro" id="IPR023393">
    <property type="entry name" value="START-like_dom_sf"/>
</dbReference>
<accession>A0ABT4BCS0</accession>
<dbReference type="Proteomes" id="UP001151002">
    <property type="component" value="Unassembled WGS sequence"/>
</dbReference>
<dbReference type="Pfam" id="PF10604">
    <property type="entry name" value="Polyketide_cyc2"/>
    <property type="match status" value="1"/>
</dbReference>
<dbReference type="EMBL" id="JAPNTZ010000019">
    <property type="protein sequence ID" value="MCY1144311.1"/>
    <property type="molecule type" value="Genomic_DNA"/>
</dbReference>
<dbReference type="Gene3D" id="3.30.530.20">
    <property type="match status" value="1"/>
</dbReference>
<gene>
    <name evidence="1" type="ORF">OWR29_40490</name>
</gene>
<proteinExistence type="predicted"/>
<evidence type="ECO:0000313" key="1">
    <source>
        <dbReference type="EMBL" id="MCY1144311.1"/>
    </source>
</evidence>
<keyword evidence="2" id="KW-1185">Reference proteome</keyword>
<dbReference type="RefSeq" id="WP_267568963.1">
    <property type="nucleotide sequence ID" value="NZ_JAPNTZ010000019.1"/>
</dbReference>
<comment type="caution">
    <text evidence="1">The sequence shown here is derived from an EMBL/GenBank/DDBJ whole genome shotgun (WGS) entry which is preliminary data.</text>
</comment>
<name>A0ABT4BCS0_9ACTN</name>
<organism evidence="1 2">
    <name type="scientific">Paractinoplanes pyxinae</name>
    <dbReference type="NCBI Taxonomy" id="2997416"/>
    <lineage>
        <taxon>Bacteria</taxon>
        <taxon>Bacillati</taxon>
        <taxon>Actinomycetota</taxon>
        <taxon>Actinomycetes</taxon>
        <taxon>Micromonosporales</taxon>
        <taxon>Micromonosporaceae</taxon>
        <taxon>Paractinoplanes</taxon>
    </lineage>
</organism>
<dbReference type="SUPFAM" id="SSF55961">
    <property type="entry name" value="Bet v1-like"/>
    <property type="match status" value="1"/>
</dbReference>
<dbReference type="InterPro" id="IPR019587">
    <property type="entry name" value="Polyketide_cyclase/dehydratase"/>
</dbReference>